<feature type="signal peptide" evidence="2">
    <location>
        <begin position="1"/>
        <end position="19"/>
    </location>
</feature>
<reference evidence="3 4" key="1">
    <citation type="submission" date="2020-05" db="EMBL/GenBank/DDBJ databases">
        <title>Identification and distribution of gene clusters putatively required for synthesis of sphingolipid metabolism inhibitors in phylogenetically diverse species of the filamentous fungus Fusarium.</title>
        <authorList>
            <person name="Kim H.-S."/>
            <person name="Busman M."/>
            <person name="Brown D.W."/>
            <person name="Divon H."/>
            <person name="Uhlig S."/>
            <person name="Proctor R.H."/>
        </authorList>
    </citation>
    <scope>NUCLEOTIDE SEQUENCE [LARGE SCALE GENOMIC DNA]</scope>
    <source>
        <strain evidence="3 4">NRRL 26131</strain>
    </source>
</reference>
<organism evidence="3 4">
    <name type="scientific">Fusarium globosum</name>
    <dbReference type="NCBI Taxonomy" id="78864"/>
    <lineage>
        <taxon>Eukaryota</taxon>
        <taxon>Fungi</taxon>
        <taxon>Dikarya</taxon>
        <taxon>Ascomycota</taxon>
        <taxon>Pezizomycotina</taxon>
        <taxon>Sordariomycetes</taxon>
        <taxon>Hypocreomycetidae</taxon>
        <taxon>Hypocreales</taxon>
        <taxon>Nectriaceae</taxon>
        <taxon>Fusarium</taxon>
        <taxon>Fusarium fujikuroi species complex</taxon>
    </lineage>
</organism>
<feature type="region of interest" description="Disordered" evidence="1">
    <location>
        <begin position="82"/>
        <end position="114"/>
    </location>
</feature>
<protein>
    <submittedName>
        <fullName evidence="3">Secreted in xylem</fullName>
    </submittedName>
</protein>
<accession>A0A8H5XRM7</accession>
<gene>
    <name evidence="3" type="ORF">FGLOB1_12117</name>
</gene>
<feature type="chain" id="PRO_5034038862" evidence="2">
    <location>
        <begin position="20"/>
        <end position="114"/>
    </location>
</feature>
<evidence type="ECO:0000313" key="3">
    <source>
        <dbReference type="EMBL" id="KAF5698371.1"/>
    </source>
</evidence>
<evidence type="ECO:0000313" key="4">
    <source>
        <dbReference type="Proteomes" id="UP000532311"/>
    </source>
</evidence>
<name>A0A8H5XRM7_9HYPO</name>
<dbReference type="AlphaFoldDB" id="A0A8H5XRM7"/>
<proteinExistence type="predicted"/>
<sequence>MFFKHALVALFAAWTISAAANPVADPLPDDAHLPDLRLSPREVQDLKENQKFPPGYVHKMVTLGTGKDAKTVPIVEADPDMLLDDKRGVKAPEGIPTQQQSPSGAVTGDPIPHL</sequence>
<evidence type="ECO:0000256" key="2">
    <source>
        <dbReference type="SAM" id="SignalP"/>
    </source>
</evidence>
<dbReference type="EMBL" id="JAAQPF010000663">
    <property type="protein sequence ID" value="KAF5698371.1"/>
    <property type="molecule type" value="Genomic_DNA"/>
</dbReference>
<comment type="caution">
    <text evidence="3">The sequence shown here is derived from an EMBL/GenBank/DDBJ whole genome shotgun (WGS) entry which is preliminary data.</text>
</comment>
<evidence type="ECO:0000256" key="1">
    <source>
        <dbReference type="SAM" id="MobiDB-lite"/>
    </source>
</evidence>
<dbReference type="Proteomes" id="UP000532311">
    <property type="component" value="Unassembled WGS sequence"/>
</dbReference>
<keyword evidence="4" id="KW-1185">Reference proteome</keyword>
<keyword evidence="2" id="KW-0732">Signal</keyword>